<evidence type="ECO:0000313" key="1">
    <source>
        <dbReference type="EMBL" id="GAA3836675.1"/>
    </source>
</evidence>
<dbReference type="EMBL" id="BAABAH010000025">
    <property type="protein sequence ID" value="GAA3836675.1"/>
    <property type="molecule type" value="Genomic_DNA"/>
</dbReference>
<reference evidence="2" key="1">
    <citation type="journal article" date="2019" name="Int. J. Syst. Evol. Microbiol.">
        <title>The Global Catalogue of Microorganisms (GCM) 10K type strain sequencing project: providing services to taxonomists for standard genome sequencing and annotation.</title>
        <authorList>
            <consortium name="The Broad Institute Genomics Platform"/>
            <consortium name="The Broad Institute Genome Sequencing Center for Infectious Disease"/>
            <person name="Wu L."/>
            <person name="Ma J."/>
        </authorList>
    </citation>
    <scope>NUCLEOTIDE SEQUENCE [LARGE SCALE GENOMIC DNA]</scope>
    <source>
        <strain evidence="2">JCM 16953</strain>
    </source>
</reference>
<comment type="caution">
    <text evidence="1">The sequence shown here is derived from an EMBL/GenBank/DDBJ whole genome shotgun (WGS) entry which is preliminary data.</text>
</comment>
<protein>
    <submittedName>
        <fullName evidence="1">Uncharacterized protein</fullName>
    </submittedName>
</protein>
<dbReference type="Proteomes" id="UP001501821">
    <property type="component" value="Unassembled WGS sequence"/>
</dbReference>
<organism evidence="1 2">
    <name type="scientific">Nocardioides panacisoli</name>
    <dbReference type="NCBI Taxonomy" id="627624"/>
    <lineage>
        <taxon>Bacteria</taxon>
        <taxon>Bacillati</taxon>
        <taxon>Actinomycetota</taxon>
        <taxon>Actinomycetes</taxon>
        <taxon>Propionibacteriales</taxon>
        <taxon>Nocardioidaceae</taxon>
        <taxon>Nocardioides</taxon>
    </lineage>
</organism>
<proteinExistence type="predicted"/>
<dbReference type="RefSeq" id="WP_344779025.1">
    <property type="nucleotide sequence ID" value="NZ_BAABAH010000025.1"/>
</dbReference>
<sequence length="271" mass="28000">MTDRPGLFDHLYDDAAIFPPGDASLEAAVPAHRAWLASPHAMTVGTFVCSAPRLDDLARLGPDFPVSVTVPDGPGALPGVLDRVDIDVASVEVPLDLDGWPELEGAVHRTEVYAEVRLADLSVTLAARLASAGIRLKVRTGGADAAMFPTAAALAEGIVTAVRADLPFKLTAGLHHALRHRDPATGFEHHGFGNVLAATAAAVGGAGPEEVAVILDDTDADTVVTTLRALSPAQKGSVRSRFRSFGTCSIQEPLEDLAALGLLPATTGTGA</sequence>
<accession>A0ABP7J8V6</accession>
<keyword evidence="2" id="KW-1185">Reference proteome</keyword>
<evidence type="ECO:0000313" key="2">
    <source>
        <dbReference type="Proteomes" id="UP001501821"/>
    </source>
</evidence>
<name>A0ABP7J8V6_9ACTN</name>
<gene>
    <name evidence="1" type="ORF">GCM10022242_41650</name>
</gene>